<keyword evidence="6 7" id="KW-0472">Membrane</keyword>
<keyword evidence="5 7" id="KW-1133">Transmembrane helix</keyword>
<proteinExistence type="inferred from homology"/>
<feature type="transmembrane region" description="Helical" evidence="7">
    <location>
        <begin position="103"/>
        <end position="122"/>
    </location>
</feature>
<evidence type="ECO:0000256" key="6">
    <source>
        <dbReference type="ARBA" id="ARBA00023136"/>
    </source>
</evidence>
<feature type="domain" description="EamA" evidence="8">
    <location>
        <begin position="14"/>
        <end position="148"/>
    </location>
</feature>
<name>F8B5Z9_9ACTN</name>
<evidence type="ECO:0000256" key="3">
    <source>
        <dbReference type="ARBA" id="ARBA00022475"/>
    </source>
</evidence>
<evidence type="ECO:0000256" key="4">
    <source>
        <dbReference type="ARBA" id="ARBA00022692"/>
    </source>
</evidence>
<evidence type="ECO:0000313" key="10">
    <source>
        <dbReference type="Proteomes" id="UP000001549"/>
    </source>
</evidence>
<dbReference type="SUPFAM" id="SSF103481">
    <property type="entry name" value="Multidrug resistance efflux transporter EmrE"/>
    <property type="match status" value="2"/>
</dbReference>
<feature type="transmembrane region" description="Helical" evidence="7">
    <location>
        <begin position="279"/>
        <end position="297"/>
    </location>
</feature>
<dbReference type="InterPro" id="IPR037185">
    <property type="entry name" value="EmrE-like"/>
</dbReference>
<feature type="transmembrane region" description="Helical" evidence="7">
    <location>
        <begin position="224"/>
        <end position="242"/>
    </location>
</feature>
<dbReference type="HOGENOM" id="CLU_033863_9_1_11"/>
<feature type="domain" description="EamA" evidence="8">
    <location>
        <begin position="161"/>
        <end position="293"/>
    </location>
</feature>
<comment type="subcellular location">
    <subcellularLocation>
        <location evidence="1">Cell membrane</location>
        <topology evidence="1">Multi-pass membrane protein</topology>
    </subcellularLocation>
</comment>
<dbReference type="RefSeq" id="WP_013875024.1">
    <property type="nucleotide sequence ID" value="NC_015656.1"/>
</dbReference>
<dbReference type="STRING" id="656024.FsymDg_3868"/>
<dbReference type="EMBL" id="CP002801">
    <property type="protein sequence ID" value="AEH11145.1"/>
    <property type="molecule type" value="Genomic_DNA"/>
</dbReference>
<dbReference type="GO" id="GO:0005886">
    <property type="term" value="C:plasma membrane"/>
    <property type="evidence" value="ECO:0007669"/>
    <property type="project" value="UniProtKB-SubCell"/>
</dbReference>
<evidence type="ECO:0000256" key="5">
    <source>
        <dbReference type="ARBA" id="ARBA00022989"/>
    </source>
</evidence>
<dbReference type="PANTHER" id="PTHR42920:SF5">
    <property type="entry name" value="EAMA DOMAIN-CONTAINING PROTEIN"/>
    <property type="match status" value="1"/>
</dbReference>
<dbReference type="eggNOG" id="COG0697">
    <property type="taxonomic scope" value="Bacteria"/>
</dbReference>
<feature type="transmembrane region" description="Helical" evidence="7">
    <location>
        <begin position="43"/>
        <end position="65"/>
    </location>
</feature>
<evidence type="ECO:0000313" key="9">
    <source>
        <dbReference type="EMBL" id="AEH11145.1"/>
    </source>
</evidence>
<feature type="transmembrane region" description="Helical" evidence="7">
    <location>
        <begin position="160"/>
        <end position="179"/>
    </location>
</feature>
<dbReference type="InterPro" id="IPR000620">
    <property type="entry name" value="EamA_dom"/>
</dbReference>
<keyword evidence="3" id="KW-1003">Cell membrane</keyword>
<organism evidence="9 10">
    <name type="scientific">Candidatus Protofrankia datiscae</name>
    <dbReference type="NCBI Taxonomy" id="2716812"/>
    <lineage>
        <taxon>Bacteria</taxon>
        <taxon>Bacillati</taxon>
        <taxon>Actinomycetota</taxon>
        <taxon>Actinomycetes</taxon>
        <taxon>Frankiales</taxon>
        <taxon>Frankiaceae</taxon>
        <taxon>Protofrankia</taxon>
    </lineage>
</organism>
<keyword evidence="4 7" id="KW-0812">Transmembrane</keyword>
<evidence type="ECO:0000256" key="7">
    <source>
        <dbReference type="SAM" id="Phobius"/>
    </source>
</evidence>
<dbReference type="InterPro" id="IPR051258">
    <property type="entry name" value="Diverse_Substrate_Transporter"/>
</dbReference>
<feature type="transmembrane region" description="Helical" evidence="7">
    <location>
        <begin position="129"/>
        <end position="148"/>
    </location>
</feature>
<dbReference type="AlphaFoldDB" id="F8B5Z9"/>
<evidence type="ECO:0000256" key="2">
    <source>
        <dbReference type="ARBA" id="ARBA00007362"/>
    </source>
</evidence>
<comment type="similarity">
    <text evidence="2">Belongs to the EamA transporter family.</text>
</comment>
<protein>
    <recommendedName>
        <fullName evidence="8">EamA domain-containing protein</fullName>
    </recommendedName>
</protein>
<accession>F8B5Z9</accession>
<dbReference type="Pfam" id="PF00892">
    <property type="entry name" value="EamA"/>
    <property type="match status" value="2"/>
</dbReference>
<dbReference type="KEGG" id="fsy:FsymDg_3868"/>
<dbReference type="Proteomes" id="UP000001549">
    <property type="component" value="Chromosome"/>
</dbReference>
<feature type="transmembrane region" description="Helical" evidence="7">
    <location>
        <begin position="254"/>
        <end position="273"/>
    </location>
</feature>
<feature type="transmembrane region" description="Helical" evidence="7">
    <location>
        <begin position="191"/>
        <end position="212"/>
    </location>
</feature>
<dbReference type="PANTHER" id="PTHR42920">
    <property type="entry name" value="OS03G0707200 PROTEIN-RELATED"/>
    <property type="match status" value="1"/>
</dbReference>
<feature type="transmembrane region" description="Helical" evidence="7">
    <location>
        <begin position="12"/>
        <end position="37"/>
    </location>
</feature>
<feature type="transmembrane region" description="Helical" evidence="7">
    <location>
        <begin position="77"/>
        <end position="97"/>
    </location>
</feature>
<evidence type="ECO:0000259" key="8">
    <source>
        <dbReference type="Pfam" id="PF00892"/>
    </source>
</evidence>
<keyword evidence="10" id="KW-1185">Reference proteome</keyword>
<evidence type="ECO:0000256" key="1">
    <source>
        <dbReference type="ARBA" id="ARBA00004651"/>
    </source>
</evidence>
<gene>
    <name evidence="9" type="ordered locus">FsymDg_3868</name>
</gene>
<sequence>MTRAGVEKSQRTLSGYLCISAASALFGLAGAVAKVLFNDNMSAVSLTALRSFCAAVALVPVIVFARARILPVNRAQLGHLGIMTILLIMVNLTFYIAISRTDVAVAIMLEYTAPVFVILIGLGQGTHLLNRASVTVLGMSVLGCYLLTGAYDADIFRANRLGLAAGLLCGLAFALYNMAGNRARRLDLETTTLTFHTFVMSAVGWLVLVPVLPLDRIDYRPSTVAYILFIGVFATVVPYWLLLRGLRQVDAFPATVIGMLDPVVAGLAAYLLVDERLALPQLAGIALLLVALVHMHCNERFLLRERPGEPAGTGQREEAVVN</sequence>
<reference evidence="9 10" key="1">
    <citation type="submission" date="2011-05" db="EMBL/GenBank/DDBJ databases">
        <title>Complete sequence of chromosome of Frankia symbiont of Datisca glomerata.</title>
        <authorList>
            <consortium name="US DOE Joint Genome Institute"/>
            <person name="Lucas S."/>
            <person name="Han J."/>
            <person name="Lapidus A."/>
            <person name="Cheng J.-F."/>
            <person name="Goodwin L."/>
            <person name="Pitluck S."/>
            <person name="Peters L."/>
            <person name="Mikhailova N."/>
            <person name="Chertkov O."/>
            <person name="Teshima H."/>
            <person name="Han C."/>
            <person name="Tapia R."/>
            <person name="Land M."/>
            <person name="Hauser L."/>
            <person name="Kyrpides N."/>
            <person name="Ivanova N."/>
            <person name="Pagani I."/>
            <person name="Berry A."/>
            <person name="Pawlowski K."/>
            <person name="Persson T."/>
            <person name="Vanden Heuvel B."/>
            <person name="Benson D."/>
            <person name="Woyke T."/>
        </authorList>
    </citation>
    <scope>NUCLEOTIDE SEQUENCE [LARGE SCALE GENOMIC DNA]</scope>
    <source>
        <strain evidence="10">4085684</strain>
    </source>
</reference>